<dbReference type="Proteomes" id="UP000595847">
    <property type="component" value="Chromosome"/>
</dbReference>
<protein>
    <submittedName>
        <fullName evidence="3">Glycosyltransferase family 4 protein</fullName>
    </submittedName>
</protein>
<name>A0A7T5EHX6_9BACL</name>
<evidence type="ECO:0000259" key="1">
    <source>
        <dbReference type="Pfam" id="PF00534"/>
    </source>
</evidence>
<reference evidence="4" key="2">
    <citation type="submission" date="2021-04" db="EMBL/GenBank/DDBJ databases">
        <title>Brevibacillus composti FJAT-54423, complete genome.</title>
        <authorList>
            <person name="Tang R."/>
        </authorList>
    </citation>
    <scope>NUCLEOTIDE SEQUENCE</scope>
    <source>
        <strain evidence="4">FJAT-54424</strain>
    </source>
</reference>
<proteinExistence type="predicted"/>
<reference evidence="3 5" key="1">
    <citation type="submission" date="2020-12" db="EMBL/GenBank/DDBJ databases">
        <title>strain FJAT-54423T represents a novel species of the genus Brevibacillus.</title>
        <authorList>
            <person name="Tang R."/>
        </authorList>
    </citation>
    <scope>NUCLEOTIDE SEQUENCE [LARGE SCALE GENOMIC DNA]</scope>
    <source>
        <strain evidence="3 5">FJAT-54423</strain>
    </source>
</reference>
<dbReference type="KEGG" id="bcop:JD108_13105"/>
<keyword evidence="3" id="KW-0808">Transferase</keyword>
<evidence type="ECO:0000313" key="3">
    <source>
        <dbReference type="EMBL" id="QQE72878.1"/>
    </source>
</evidence>
<evidence type="ECO:0000313" key="5">
    <source>
        <dbReference type="Proteomes" id="UP000595847"/>
    </source>
</evidence>
<evidence type="ECO:0000313" key="4">
    <source>
        <dbReference type="EMBL" id="QUO39956.1"/>
    </source>
</evidence>
<dbReference type="RefSeq" id="WP_198826511.1">
    <property type="nucleotide sequence ID" value="NZ_CP066308.1"/>
</dbReference>
<dbReference type="GO" id="GO:0016757">
    <property type="term" value="F:glycosyltransferase activity"/>
    <property type="evidence" value="ECO:0007669"/>
    <property type="project" value="InterPro"/>
</dbReference>
<dbReference type="AlphaFoldDB" id="A0A7T5EHX6"/>
<keyword evidence="6" id="KW-1185">Reference proteome</keyword>
<feature type="domain" description="Glycosyltransferase subfamily 4-like N-terminal" evidence="2">
    <location>
        <begin position="3"/>
        <end position="187"/>
    </location>
</feature>
<feature type="domain" description="Glycosyl transferase family 1" evidence="1">
    <location>
        <begin position="198"/>
        <end position="356"/>
    </location>
</feature>
<dbReference type="SUPFAM" id="SSF53756">
    <property type="entry name" value="UDP-Glycosyltransferase/glycogen phosphorylase"/>
    <property type="match status" value="1"/>
</dbReference>
<gene>
    <name evidence="3" type="ORF">JD108_13105</name>
    <name evidence="4" type="ORF">KDJ56_13050</name>
</gene>
<dbReference type="Gene3D" id="3.40.50.2000">
    <property type="entry name" value="Glycogen Phosphorylase B"/>
    <property type="match status" value="2"/>
</dbReference>
<dbReference type="PANTHER" id="PTHR12526">
    <property type="entry name" value="GLYCOSYLTRANSFERASE"/>
    <property type="match status" value="1"/>
</dbReference>
<dbReference type="Pfam" id="PF13439">
    <property type="entry name" value="Glyco_transf_4"/>
    <property type="match status" value="1"/>
</dbReference>
<dbReference type="InterPro" id="IPR028098">
    <property type="entry name" value="Glyco_trans_4-like_N"/>
</dbReference>
<evidence type="ECO:0000259" key="2">
    <source>
        <dbReference type="Pfam" id="PF13439"/>
    </source>
</evidence>
<dbReference type="EMBL" id="CP066308">
    <property type="protein sequence ID" value="QQE72878.1"/>
    <property type="molecule type" value="Genomic_DNA"/>
</dbReference>
<dbReference type="EMBL" id="CP073708">
    <property type="protein sequence ID" value="QUO39956.1"/>
    <property type="molecule type" value="Genomic_DNA"/>
</dbReference>
<accession>A0A7T5EHX6</accession>
<dbReference type="Pfam" id="PF00534">
    <property type="entry name" value="Glycos_transf_1"/>
    <property type="match status" value="1"/>
</dbReference>
<dbReference type="CDD" id="cd03801">
    <property type="entry name" value="GT4_PimA-like"/>
    <property type="match status" value="1"/>
</dbReference>
<organism evidence="3 5">
    <name type="scientific">Brevibacillus composti</name>
    <dbReference type="NCBI Taxonomy" id="2796470"/>
    <lineage>
        <taxon>Bacteria</taxon>
        <taxon>Bacillati</taxon>
        <taxon>Bacillota</taxon>
        <taxon>Bacilli</taxon>
        <taxon>Bacillales</taxon>
        <taxon>Paenibacillaceae</taxon>
        <taxon>Brevibacillus</taxon>
    </lineage>
</organism>
<dbReference type="Proteomes" id="UP000677234">
    <property type="component" value="Chromosome"/>
</dbReference>
<dbReference type="InterPro" id="IPR001296">
    <property type="entry name" value="Glyco_trans_1"/>
</dbReference>
<evidence type="ECO:0000313" key="6">
    <source>
        <dbReference type="Proteomes" id="UP000677234"/>
    </source>
</evidence>
<sequence>MWNYIDQLQKGLRRKGHEVDFFARQPQSRHYYLYERDAALQLKPLKGMVANHVEKSYAEKKMELGSWIIEREAERYTFELAASYFNLSSYDILHCNDIISSIAMSRVKPPDTPLITTIHGSLHLSYKQVGWIDHPLSRAYSIMQEQYGATVSDRTIVPSKWFKNYLHRKFRIPLEQLVVIHNGFDVECFQRRLDSCLVKNSDRFYLGCVARLSREKGHRYLLEALGKLKQERSDWELWLIGDGPMRSELESQAEQLGIRDHIVFWGDVHDVSALLQQLDIFVLASLYETQSYATMEAQIAGKAVVVTNAGGIAEVVKDKITGLVSPVANSHMLYENIRAVMEDPWLRRKLGENAKREGRERWSLDLMTDKILEVYEECFRLREAGRGGIR</sequence>